<feature type="DNA-binding region" description="H-T-H motif" evidence="4">
    <location>
        <begin position="41"/>
        <end position="60"/>
    </location>
</feature>
<dbReference type="InterPro" id="IPR001647">
    <property type="entry name" value="HTH_TetR"/>
</dbReference>
<dbReference type="Proteomes" id="UP000600799">
    <property type="component" value="Unassembled WGS sequence"/>
</dbReference>
<dbReference type="PRINTS" id="PR00455">
    <property type="entry name" value="HTHTETR"/>
</dbReference>
<dbReference type="PANTHER" id="PTHR30055:SF220">
    <property type="entry name" value="TETR-FAMILY REGULATORY PROTEIN"/>
    <property type="match status" value="1"/>
</dbReference>
<evidence type="ECO:0000256" key="3">
    <source>
        <dbReference type="ARBA" id="ARBA00023163"/>
    </source>
</evidence>
<dbReference type="PROSITE" id="PS50977">
    <property type="entry name" value="HTH_TETR_2"/>
    <property type="match status" value="1"/>
</dbReference>
<evidence type="ECO:0000256" key="4">
    <source>
        <dbReference type="PROSITE-ProRule" id="PRU00335"/>
    </source>
</evidence>
<evidence type="ECO:0000259" key="5">
    <source>
        <dbReference type="PROSITE" id="PS50977"/>
    </source>
</evidence>
<dbReference type="PANTHER" id="PTHR30055">
    <property type="entry name" value="HTH-TYPE TRANSCRIPTIONAL REGULATOR RUTR"/>
    <property type="match status" value="1"/>
</dbReference>
<name>A0ABS0HIW3_9SPHN</name>
<dbReference type="Gene3D" id="1.10.357.10">
    <property type="entry name" value="Tetracycline Repressor, domain 2"/>
    <property type="match status" value="1"/>
</dbReference>
<feature type="domain" description="HTH tetR-type" evidence="5">
    <location>
        <begin position="18"/>
        <end position="78"/>
    </location>
</feature>
<dbReference type="InterPro" id="IPR009057">
    <property type="entry name" value="Homeodomain-like_sf"/>
</dbReference>
<evidence type="ECO:0000313" key="7">
    <source>
        <dbReference type="Proteomes" id="UP000600799"/>
    </source>
</evidence>
<dbReference type="SUPFAM" id="SSF46689">
    <property type="entry name" value="Homeodomain-like"/>
    <property type="match status" value="1"/>
</dbReference>
<evidence type="ECO:0000256" key="2">
    <source>
        <dbReference type="ARBA" id="ARBA00023125"/>
    </source>
</evidence>
<dbReference type="InterPro" id="IPR025996">
    <property type="entry name" value="MT1864/Rv1816-like_C"/>
</dbReference>
<evidence type="ECO:0000313" key="6">
    <source>
        <dbReference type="EMBL" id="MBF9151926.1"/>
    </source>
</evidence>
<comment type="caution">
    <text evidence="6">The sequence shown here is derived from an EMBL/GenBank/DDBJ whole genome shotgun (WGS) entry which is preliminary data.</text>
</comment>
<evidence type="ECO:0000256" key="1">
    <source>
        <dbReference type="ARBA" id="ARBA00023015"/>
    </source>
</evidence>
<dbReference type="InterPro" id="IPR050109">
    <property type="entry name" value="HTH-type_TetR-like_transc_reg"/>
</dbReference>
<accession>A0ABS0HIW3</accession>
<organism evidence="6 7">
    <name type="scientific">Novosphingobium jiangmenense</name>
    <dbReference type="NCBI Taxonomy" id="2791981"/>
    <lineage>
        <taxon>Bacteria</taxon>
        <taxon>Pseudomonadati</taxon>
        <taxon>Pseudomonadota</taxon>
        <taxon>Alphaproteobacteria</taxon>
        <taxon>Sphingomonadales</taxon>
        <taxon>Sphingomonadaceae</taxon>
        <taxon>Novosphingobium</taxon>
    </lineage>
</organism>
<reference evidence="6 7" key="1">
    <citation type="submission" date="2020-11" db="EMBL/GenBank/DDBJ databases">
        <title>The genome sequence of Novosphingobium sp. 1Y9A.</title>
        <authorList>
            <person name="Liu Y."/>
        </authorList>
    </citation>
    <scope>NUCLEOTIDE SEQUENCE [LARGE SCALE GENOMIC DNA]</scope>
    <source>
        <strain evidence="6 7">1Y9A</strain>
    </source>
</reference>
<dbReference type="Pfam" id="PF00440">
    <property type="entry name" value="TetR_N"/>
    <property type="match status" value="1"/>
</dbReference>
<proteinExistence type="predicted"/>
<gene>
    <name evidence="6" type="ORF">I2488_13000</name>
</gene>
<dbReference type="SUPFAM" id="SSF48498">
    <property type="entry name" value="Tetracyclin repressor-like, C-terminal domain"/>
    <property type="match status" value="1"/>
</dbReference>
<keyword evidence="7" id="KW-1185">Reference proteome</keyword>
<keyword evidence="3" id="KW-0804">Transcription</keyword>
<protein>
    <submittedName>
        <fullName evidence="6">TetR/AcrR family transcriptional regulator</fullName>
    </submittedName>
</protein>
<dbReference type="InterPro" id="IPR036271">
    <property type="entry name" value="Tet_transcr_reg_TetR-rel_C_sf"/>
</dbReference>
<dbReference type="Pfam" id="PF13305">
    <property type="entry name" value="TetR_C_33"/>
    <property type="match status" value="1"/>
</dbReference>
<keyword evidence="1" id="KW-0805">Transcription regulation</keyword>
<keyword evidence="2 4" id="KW-0238">DNA-binding</keyword>
<dbReference type="EMBL" id="JADQDC010000008">
    <property type="protein sequence ID" value="MBF9151926.1"/>
    <property type="molecule type" value="Genomic_DNA"/>
</dbReference>
<sequence length="204" mass="22850">MTGKTANRERRGRPSHRDDLRSELLAAACEFVAREGHEGLSIRKLAEEIGVSPGAPYHHFPDRRSLLVAVALEGYRTMFEASEQAAAASTESALFINLLHFIRFAAANSNMFTLMYESELVRPRLSPELAEAQDVGFRLLRSEVIAATQHLSEYERSLRIATIWSAIFGFALQTNRAMLRGQPMEPMPDELAPEIVRQALRLLA</sequence>